<dbReference type="RefSeq" id="WP_057411774.1">
    <property type="nucleotide sequence ID" value="NZ_LJQO01000161.1"/>
</dbReference>
<dbReference type="CDD" id="cd05666">
    <property type="entry name" value="M20_Acy1-like"/>
    <property type="match status" value="1"/>
</dbReference>
<feature type="binding site" evidence="2">
    <location>
        <position position="140"/>
    </location>
    <ligand>
        <name>Mn(2+)</name>
        <dbReference type="ChEBI" id="CHEBI:29035"/>
        <label>2</label>
    </ligand>
</feature>
<dbReference type="SUPFAM" id="SSF53187">
    <property type="entry name" value="Zn-dependent exopeptidases"/>
    <property type="match status" value="1"/>
</dbReference>
<feature type="binding site" evidence="2">
    <location>
        <position position="166"/>
    </location>
    <ligand>
        <name>Mn(2+)</name>
        <dbReference type="ChEBI" id="CHEBI:29035"/>
        <label>2</label>
    </ligand>
</feature>
<evidence type="ECO:0000256" key="2">
    <source>
        <dbReference type="PIRSR" id="PIRSR005962-1"/>
    </source>
</evidence>
<dbReference type="EMBL" id="LJQO01000161">
    <property type="protein sequence ID" value="KPX76021.1"/>
    <property type="molecule type" value="Genomic_DNA"/>
</dbReference>
<keyword evidence="2" id="KW-0464">Manganese</keyword>
<sequence length="402" mass="43148">MNLIPQIEADIPGIRLIRCDIHAHPELGYEVHRTAELVASTLEKWDIEVTRNVGRTGVVGTLRGSLEGALPARSIGLRADMDALPIQEINTIAHASRNAGVMHACGHDGHTAMLLGAAQYLAANRQFHGTVQFIFQPAEEGGAGAKAMLDEGLLERFPIDAVFGVHNWPGMPANTMATRAGALMASSNRFRIDIDGVGAHAAMPHKGHDPLLAGAQIVTALQAILTRSKRPIDPAVLSVTQFHAGSSDNVIDQGVWLSGTVRTFDDQVTDLIERRMQEIATGLATAFGCTARLSFIRVYPPTINDASQSAFAANVAREVLGADKVIGEIEPVMPSEDFSFLLQKVPGCYAFLGNGSGEHRGQEYGNGPCELHNASFDFNDELLPVGATYFVRLVQAFLDQPG</sequence>
<name>A0A0P9UDH4_PSEA0</name>
<organism evidence="4 6">
    <name type="scientific">Pseudomonas amygdali pv. photiniae</name>
    <dbReference type="NCBI Taxonomy" id="251724"/>
    <lineage>
        <taxon>Bacteria</taxon>
        <taxon>Pseudomonadati</taxon>
        <taxon>Pseudomonadota</taxon>
        <taxon>Gammaproteobacteria</taxon>
        <taxon>Pseudomonadales</taxon>
        <taxon>Pseudomonadaceae</taxon>
        <taxon>Pseudomonas</taxon>
        <taxon>Pseudomonas amygdali</taxon>
    </lineage>
</organism>
<gene>
    <name evidence="4" type="ORF">ALO53_200067</name>
    <name evidence="5" type="ORF">ALP66_01993</name>
</gene>
<evidence type="ECO:0000313" key="6">
    <source>
        <dbReference type="Proteomes" id="UP000050469"/>
    </source>
</evidence>
<dbReference type="SUPFAM" id="SSF55031">
    <property type="entry name" value="Bacterial exopeptidase dimerisation domain"/>
    <property type="match status" value="1"/>
</dbReference>
<feature type="binding site" evidence="2">
    <location>
        <position position="372"/>
    </location>
    <ligand>
        <name>Mn(2+)</name>
        <dbReference type="ChEBI" id="CHEBI:29035"/>
        <label>2</label>
    </ligand>
</feature>
<dbReference type="InterPro" id="IPR011650">
    <property type="entry name" value="Peptidase_M20_dimer"/>
</dbReference>
<dbReference type="InterPro" id="IPR002933">
    <property type="entry name" value="Peptidase_M20"/>
</dbReference>
<reference evidence="5 7" key="2">
    <citation type="submission" date="2018-08" db="EMBL/GenBank/DDBJ databases">
        <title>Recombination of ecologically and evolutionarily significant loci maintains genetic cohesion in the Pseudomonas syringae species complex.</title>
        <authorList>
            <person name="Dillon M."/>
            <person name="Thakur S."/>
            <person name="Almeida R.N.D."/>
            <person name="Weir B.S."/>
            <person name="Guttman D.S."/>
        </authorList>
    </citation>
    <scope>NUCLEOTIDE SEQUENCE [LARGE SCALE GENOMIC DNA]</scope>
    <source>
        <strain evidence="5 7">ICMP 7847</strain>
    </source>
</reference>
<keyword evidence="2" id="KW-0479">Metal-binding</keyword>
<dbReference type="Proteomes" id="UP000270873">
    <property type="component" value="Unassembled WGS sequence"/>
</dbReference>
<dbReference type="GO" id="GO:0046872">
    <property type="term" value="F:metal ion binding"/>
    <property type="evidence" value="ECO:0007669"/>
    <property type="project" value="UniProtKB-KW"/>
</dbReference>
<dbReference type="InterPro" id="IPR017439">
    <property type="entry name" value="Amidohydrolase"/>
</dbReference>
<dbReference type="AlphaFoldDB" id="A0A0P9UDH4"/>
<dbReference type="EMBL" id="RBSP01000868">
    <property type="protein sequence ID" value="RMS40740.1"/>
    <property type="molecule type" value="Genomic_DNA"/>
</dbReference>
<feature type="binding site" evidence="2">
    <location>
        <position position="105"/>
    </location>
    <ligand>
        <name>Mn(2+)</name>
        <dbReference type="ChEBI" id="CHEBI:29035"/>
        <label>2</label>
    </ligand>
</feature>
<proteinExistence type="predicted"/>
<comment type="caution">
    <text evidence="4">The sequence shown here is derived from an EMBL/GenBank/DDBJ whole genome shotgun (WGS) entry which is preliminary data.</text>
</comment>
<evidence type="ECO:0000313" key="5">
    <source>
        <dbReference type="EMBL" id="RMS40740.1"/>
    </source>
</evidence>
<keyword evidence="1 5" id="KW-0378">Hydrolase</keyword>
<dbReference type="InterPro" id="IPR036264">
    <property type="entry name" value="Bact_exopeptidase_dim_dom"/>
</dbReference>
<evidence type="ECO:0000259" key="3">
    <source>
        <dbReference type="Pfam" id="PF07687"/>
    </source>
</evidence>
<protein>
    <submittedName>
        <fullName evidence="5">Amidohydrolase</fullName>
    </submittedName>
</protein>
<evidence type="ECO:0000313" key="4">
    <source>
        <dbReference type="EMBL" id="KPX76021.1"/>
    </source>
</evidence>
<dbReference type="GO" id="GO:0050118">
    <property type="term" value="F:N-acetyldiaminopimelate deacetylase activity"/>
    <property type="evidence" value="ECO:0007669"/>
    <property type="project" value="UniProtKB-ARBA"/>
</dbReference>
<accession>A0A0P9UDH4</accession>
<comment type="cofactor">
    <cofactor evidence="2">
        <name>Mn(2+)</name>
        <dbReference type="ChEBI" id="CHEBI:29035"/>
    </cofactor>
    <text evidence="2">The Mn(2+) ion enhances activity.</text>
</comment>
<reference evidence="4 6" key="1">
    <citation type="submission" date="2015-09" db="EMBL/GenBank/DDBJ databases">
        <title>Genome announcement of multiple Pseudomonas syringae strains.</title>
        <authorList>
            <person name="Thakur S."/>
            <person name="Wang P.W."/>
            <person name="Gong Y."/>
            <person name="Weir B.S."/>
            <person name="Guttman D.S."/>
        </authorList>
    </citation>
    <scope>NUCLEOTIDE SEQUENCE [LARGE SCALE GENOMIC DNA]</scope>
    <source>
        <strain evidence="4 6">ICMP7840</strain>
    </source>
</reference>
<dbReference type="NCBIfam" id="TIGR01891">
    <property type="entry name" value="amidohydrolases"/>
    <property type="match status" value="1"/>
</dbReference>
<dbReference type="Pfam" id="PF07687">
    <property type="entry name" value="M20_dimer"/>
    <property type="match status" value="1"/>
</dbReference>
<dbReference type="PIRSF" id="PIRSF005962">
    <property type="entry name" value="Pept_M20D_amidohydro"/>
    <property type="match status" value="1"/>
</dbReference>
<dbReference type="Proteomes" id="UP000050469">
    <property type="component" value="Unassembled WGS sequence"/>
</dbReference>
<dbReference type="PATRIC" id="fig|251724.3.peg.4581"/>
<dbReference type="FunFam" id="3.30.70.360:FF:000001">
    <property type="entry name" value="N-acetyldiaminopimelate deacetylase"/>
    <property type="match status" value="1"/>
</dbReference>
<dbReference type="GO" id="GO:0019877">
    <property type="term" value="P:diaminopimelate biosynthetic process"/>
    <property type="evidence" value="ECO:0007669"/>
    <property type="project" value="UniProtKB-ARBA"/>
</dbReference>
<dbReference type="PANTHER" id="PTHR11014:SF63">
    <property type="entry name" value="METALLOPEPTIDASE, PUTATIVE (AFU_ORTHOLOGUE AFUA_6G09600)-RELATED"/>
    <property type="match status" value="1"/>
</dbReference>
<dbReference type="Pfam" id="PF01546">
    <property type="entry name" value="Peptidase_M20"/>
    <property type="match status" value="1"/>
</dbReference>
<dbReference type="Gene3D" id="3.30.70.360">
    <property type="match status" value="1"/>
</dbReference>
<feature type="binding site" evidence="2">
    <location>
        <position position="107"/>
    </location>
    <ligand>
        <name>Mn(2+)</name>
        <dbReference type="ChEBI" id="CHEBI:29035"/>
        <label>2</label>
    </ligand>
</feature>
<dbReference type="Gene3D" id="3.40.630.10">
    <property type="entry name" value="Zn peptidases"/>
    <property type="match status" value="1"/>
</dbReference>
<evidence type="ECO:0000256" key="1">
    <source>
        <dbReference type="ARBA" id="ARBA00022801"/>
    </source>
</evidence>
<feature type="domain" description="Peptidase M20 dimerisation" evidence="3">
    <location>
        <begin position="189"/>
        <end position="280"/>
    </location>
</feature>
<evidence type="ECO:0000313" key="7">
    <source>
        <dbReference type="Proteomes" id="UP000270873"/>
    </source>
</evidence>
<dbReference type="PANTHER" id="PTHR11014">
    <property type="entry name" value="PEPTIDASE M20 FAMILY MEMBER"/>
    <property type="match status" value="1"/>
</dbReference>